<feature type="domain" description="Glycosyltransferase 2-like" evidence="2">
    <location>
        <begin position="10"/>
        <end position="138"/>
    </location>
</feature>
<dbReference type="AlphaFoldDB" id="A0AAN1WLF0"/>
<dbReference type="InterPro" id="IPR029044">
    <property type="entry name" value="Nucleotide-diphossugar_trans"/>
</dbReference>
<dbReference type="Proteomes" id="UP001320119">
    <property type="component" value="Chromosome"/>
</dbReference>
<organism evidence="3 4">
    <name type="scientific">Marinagarivorans cellulosilyticus</name>
    <dbReference type="NCBI Taxonomy" id="2721545"/>
    <lineage>
        <taxon>Bacteria</taxon>
        <taxon>Pseudomonadati</taxon>
        <taxon>Pseudomonadota</taxon>
        <taxon>Gammaproteobacteria</taxon>
        <taxon>Cellvibrionales</taxon>
        <taxon>Cellvibrionaceae</taxon>
        <taxon>Marinagarivorans</taxon>
    </lineage>
</organism>
<evidence type="ECO:0000313" key="4">
    <source>
        <dbReference type="Proteomes" id="UP001320119"/>
    </source>
</evidence>
<gene>
    <name evidence="3" type="ORF">MARGE09_P3946</name>
</gene>
<reference evidence="3 4" key="1">
    <citation type="journal article" date="2022" name="IScience">
        <title>An ultrasensitive nanofiber-based assay for enzymatic hydrolysis and deep-sea microbial degradation of cellulose.</title>
        <authorList>
            <person name="Tsudome M."/>
            <person name="Tachioka M."/>
            <person name="Miyazaki M."/>
            <person name="Uchimura K."/>
            <person name="Tsuda M."/>
            <person name="Takaki Y."/>
            <person name="Deguchi S."/>
        </authorList>
    </citation>
    <scope>NUCLEOTIDE SEQUENCE [LARGE SCALE GENOMIC DNA]</scope>
    <source>
        <strain evidence="3 4">GE09</strain>
    </source>
</reference>
<accession>A0AAN1WLF0</accession>
<dbReference type="Gene3D" id="3.90.550.10">
    <property type="entry name" value="Spore Coat Polysaccharide Biosynthesis Protein SpsA, Chain A"/>
    <property type="match status" value="1"/>
</dbReference>
<keyword evidence="1" id="KW-1133">Transmembrane helix</keyword>
<dbReference type="KEGG" id="marq:MARGE09_P3946"/>
<dbReference type="CDD" id="cd04186">
    <property type="entry name" value="GT_2_like_c"/>
    <property type="match status" value="1"/>
</dbReference>
<sequence length="324" mass="36238">MTNSAVESAIITVTYNCEDFIEDFLASVKDQLTPKSQAHLIIVDNLSSDNTVGAVKKYIEDNSLSAQITLLPQTKNLGFGAGCNAGVAAAKSLNPKYYWFLNPDTLVFPETRPKLVEFLEQNSRAGFVCSQLEDKSGNPRSSGFRFPSAVSELCASLRLGVVDRIFANGKIAIPVQTEPHQADWLTGASFLVTAQAFDRLNGFDETFFLYFEEVDLCFRANQNNIERWVNPASKIYHIAGASTGISSGKKAIKRRPQYWFNSRRHYYIKNHGYLYFALTDLITVIGLSIFKLRAAIQRKESNDPPHLLLDYARNSLFLSPKGKQ</sequence>
<feature type="transmembrane region" description="Helical" evidence="1">
    <location>
        <begin position="272"/>
        <end position="290"/>
    </location>
</feature>
<protein>
    <recommendedName>
        <fullName evidence="2">Glycosyltransferase 2-like domain-containing protein</fullName>
    </recommendedName>
</protein>
<name>A0AAN1WLF0_9GAMM</name>
<dbReference type="PANTHER" id="PTHR43179:SF7">
    <property type="entry name" value="RHAMNOSYLTRANSFERASE WBBL"/>
    <property type="match status" value="1"/>
</dbReference>
<dbReference type="EMBL" id="AP023086">
    <property type="protein sequence ID" value="BCD99744.1"/>
    <property type="molecule type" value="Genomic_DNA"/>
</dbReference>
<dbReference type="InterPro" id="IPR001173">
    <property type="entry name" value="Glyco_trans_2-like"/>
</dbReference>
<keyword evidence="1" id="KW-0812">Transmembrane</keyword>
<dbReference type="SUPFAM" id="SSF53448">
    <property type="entry name" value="Nucleotide-diphospho-sugar transferases"/>
    <property type="match status" value="1"/>
</dbReference>
<evidence type="ECO:0000259" key="2">
    <source>
        <dbReference type="Pfam" id="PF00535"/>
    </source>
</evidence>
<dbReference type="RefSeq" id="WP_236985020.1">
    <property type="nucleotide sequence ID" value="NZ_AP023086.1"/>
</dbReference>
<evidence type="ECO:0000256" key="1">
    <source>
        <dbReference type="SAM" id="Phobius"/>
    </source>
</evidence>
<keyword evidence="4" id="KW-1185">Reference proteome</keyword>
<dbReference type="Pfam" id="PF00535">
    <property type="entry name" value="Glycos_transf_2"/>
    <property type="match status" value="1"/>
</dbReference>
<evidence type="ECO:0000313" key="3">
    <source>
        <dbReference type="EMBL" id="BCD99744.1"/>
    </source>
</evidence>
<keyword evidence="1" id="KW-0472">Membrane</keyword>
<dbReference type="PANTHER" id="PTHR43179">
    <property type="entry name" value="RHAMNOSYLTRANSFERASE WBBL"/>
    <property type="match status" value="1"/>
</dbReference>
<proteinExistence type="predicted"/>